<dbReference type="Gene3D" id="3.40.50.1820">
    <property type="entry name" value="alpha/beta hydrolase"/>
    <property type="match status" value="1"/>
</dbReference>
<keyword evidence="2 6" id="KW-0121">Carboxypeptidase</keyword>
<dbReference type="EMBL" id="RIBY02002423">
    <property type="protein sequence ID" value="KAH9815328.1"/>
    <property type="molecule type" value="Genomic_DNA"/>
</dbReference>
<comment type="caution">
    <text evidence="7">The sequence shown here is derived from an EMBL/GenBank/DDBJ whole genome shotgun (WGS) entry which is preliminary data.</text>
</comment>
<dbReference type="OrthoDB" id="443318at2759"/>
<accession>A0A9W7VYB0</accession>
<dbReference type="InterPro" id="IPR001563">
    <property type="entry name" value="Peptidase_S10"/>
</dbReference>
<dbReference type="GO" id="GO:0006508">
    <property type="term" value="P:proteolysis"/>
    <property type="evidence" value="ECO:0007669"/>
    <property type="project" value="UniProtKB-KW"/>
</dbReference>
<dbReference type="PRINTS" id="PR00724">
    <property type="entry name" value="CRBOXYPTASEC"/>
</dbReference>
<organism evidence="7 8">
    <name type="scientific">Teratosphaeria destructans</name>
    <dbReference type="NCBI Taxonomy" id="418781"/>
    <lineage>
        <taxon>Eukaryota</taxon>
        <taxon>Fungi</taxon>
        <taxon>Dikarya</taxon>
        <taxon>Ascomycota</taxon>
        <taxon>Pezizomycotina</taxon>
        <taxon>Dothideomycetes</taxon>
        <taxon>Dothideomycetidae</taxon>
        <taxon>Mycosphaerellales</taxon>
        <taxon>Teratosphaeriaceae</taxon>
        <taxon>Teratosphaeria</taxon>
    </lineage>
</organism>
<dbReference type="PANTHER" id="PTHR11802">
    <property type="entry name" value="SERINE PROTEASE FAMILY S10 SERINE CARBOXYPEPTIDASE"/>
    <property type="match status" value="1"/>
</dbReference>
<dbReference type="EC" id="3.4.16.-" evidence="6"/>
<keyword evidence="4 6" id="KW-0378">Hydrolase</keyword>
<evidence type="ECO:0000256" key="3">
    <source>
        <dbReference type="ARBA" id="ARBA00022670"/>
    </source>
</evidence>
<reference evidence="7 8" key="1">
    <citation type="journal article" date="2018" name="IMA Fungus">
        <title>IMA Genome-F 10: Nine draft genome sequences of Claviceps purpurea s.lat., including C. arundinis, C. humidiphila, and C. cf. spartinae, pseudomolecules for the pitch canker pathogen Fusarium circinatum, draft genome of Davidsoniella eucalypti, Grosmannia galeiformis, Quambalaria eucalypti, and Teratosphaeria destructans.</title>
        <authorList>
            <person name="Wingfield B.D."/>
            <person name="Liu M."/>
            <person name="Nguyen H.D."/>
            <person name="Lane F.A."/>
            <person name="Morgan S.W."/>
            <person name="De Vos L."/>
            <person name="Wilken P.M."/>
            <person name="Duong T.A."/>
            <person name="Aylward J."/>
            <person name="Coetzee M.P."/>
            <person name="Dadej K."/>
            <person name="De Beer Z.W."/>
            <person name="Findlay W."/>
            <person name="Havenga M."/>
            <person name="Kolarik M."/>
            <person name="Menzies J.G."/>
            <person name="Naidoo K."/>
            <person name="Pochopski O."/>
            <person name="Shoukouhi P."/>
            <person name="Santana Q.C."/>
            <person name="Seifert K.A."/>
            <person name="Soal N."/>
            <person name="Steenkamp E.T."/>
            <person name="Tatham C.T."/>
            <person name="van der Nest M.A."/>
            <person name="Wingfield M.J."/>
        </authorList>
    </citation>
    <scope>NUCLEOTIDE SEQUENCE [LARGE SCALE GENOMIC DNA]</scope>
    <source>
        <strain evidence="7">CMW44962</strain>
    </source>
</reference>
<keyword evidence="3 6" id="KW-0645">Protease</keyword>
<evidence type="ECO:0000256" key="5">
    <source>
        <dbReference type="ARBA" id="ARBA00023180"/>
    </source>
</evidence>
<proteinExistence type="inferred from homology"/>
<dbReference type="Pfam" id="PF00450">
    <property type="entry name" value="Peptidase_S10"/>
    <property type="match status" value="1"/>
</dbReference>
<feature type="signal peptide" evidence="6">
    <location>
        <begin position="1"/>
        <end position="19"/>
    </location>
</feature>
<keyword evidence="8" id="KW-1185">Reference proteome</keyword>
<dbReference type="InterPro" id="IPR018202">
    <property type="entry name" value="Ser_caboxypep_ser_AS"/>
</dbReference>
<keyword evidence="5" id="KW-0325">Glycoprotein</keyword>
<evidence type="ECO:0000256" key="4">
    <source>
        <dbReference type="ARBA" id="ARBA00022801"/>
    </source>
</evidence>
<evidence type="ECO:0000313" key="7">
    <source>
        <dbReference type="EMBL" id="KAH9815328.1"/>
    </source>
</evidence>
<sequence>MLFKNIIPVLLAAAWPAEASTGSRNALLPGSQFLKAQQRHAAALEKRSLSDNHVEHLKRQLYLPANATGVKTIKTPTGVTIRYKEPGQDGVCETTEGVNSYAGYVDLASNIHVFFWFFESRNDPAADPLSLWLNGGPGSDSLIGLFDELGPCRITENLTSVLNPYSWNNVSNLLFISQPVGVGFSYQEEEVGSYNNYTGGFQNVSQGNATGRWPTLDPIDLGTIDTTDLAAQATWHVLQGFLSGVESLGATIGDTRDFNLWTESYGGHYGPAFFHYFYEQNQKIKNNTMPGYGLNFNSLGIGNGIIDESVQAGYYPDFAVNNTYGIKAYNDTVYNYAVFANNWANGCLEQIQGCLEAAQALKGGYVDGMVTQTAVDFPSIDVLCSEAQNMCRDNVEGPYYAYGGRGVYDIRHPNNDPTTPDFFINYLNLPSVQNALGVNLNYTDSNSDIYWAFQATGDFIYSNFLQDLSEILDSGVRVSMYYGDADYICNWFGGQAISLAVNYSGKAEFAKAGYEPLMYGGVEYGEVRQYGNFSFTRVYEAGHEVPYYQPEAALAIFNRSINHFDVATGEAMVTKNLTTSGPLNATHTESYVSLPPTNSASLAAYSASVLAYYASLDNEPPSPSGM</sequence>
<reference evidence="7 8" key="2">
    <citation type="journal article" date="2021" name="Curr. Genet.">
        <title>Genetic response to nitrogen starvation in the aggressive Eucalyptus foliar pathogen Teratosphaeria destructans.</title>
        <authorList>
            <person name="Havenga M."/>
            <person name="Wingfield B.D."/>
            <person name="Wingfield M.J."/>
            <person name="Dreyer L.L."/>
            <person name="Roets F."/>
            <person name="Aylward J."/>
        </authorList>
    </citation>
    <scope>NUCLEOTIDE SEQUENCE [LARGE SCALE GENOMIC DNA]</scope>
    <source>
        <strain evidence="7">CMW44962</strain>
    </source>
</reference>
<dbReference type="Proteomes" id="UP001138500">
    <property type="component" value="Unassembled WGS sequence"/>
</dbReference>
<dbReference type="PROSITE" id="PS00131">
    <property type="entry name" value="CARBOXYPEPT_SER_SER"/>
    <property type="match status" value="1"/>
</dbReference>
<dbReference type="SUPFAM" id="SSF53474">
    <property type="entry name" value="alpha/beta-Hydrolases"/>
    <property type="match status" value="1"/>
</dbReference>
<evidence type="ECO:0000256" key="6">
    <source>
        <dbReference type="RuleBase" id="RU361156"/>
    </source>
</evidence>
<dbReference type="AlphaFoldDB" id="A0A9W7VYB0"/>
<feature type="chain" id="PRO_5041014627" description="Carboxypeptidase" evidence="6">
    <location>
        <begin position="20"/>
        <end position="626"/>
    </location>
</feature>
<evidence type="ECO:0000256" key="2">
    <source>
        <dbReference type="ARBA" id="ARBA00022645"/>
    </source>
</evidence>
<keyword evidence="6" id="KW-0732">Signal</keyword>
<comment type="similarity">
    <text evidence="1 6">Belongs to the peptidase S10 family.</text>
</comment>
<protein>
    <recommendedName>
        <fullName evidence="6">Carboxypeptidase</fullName>
        <ecNumber evidence="6">3.4.16.-</ecNumber>
    </recommendedName>
</protein>
<evidence type="ECO:0000256" key="1">
    <source>
        <dbReference type="ARBA" id="ARBA00009431"/>
    </source>
</evidence>
<dbReference type="InterPro" id="IPR029058">
    <property type="entry name" value="AB_hydrolase_fold"/>
</dbReference>
<dbReference type="GO" id="GO:0000324">
    <property type="term" value="C:fungal-type vacuole"/>
    <property type="evidence" value="ECO:0007669"/>
    <property type="project" value="TreeGrafter"/>
</dbReference>
<dbReference type="PANTHER" id="PTHR11802:SF131">
    <property type="entry name" value="CARBOXYPEPTIDASE"/>
    <property type="match status" value="1"/>
</dbReference>
<name>A0A9W7VYB0_9PEZI</name>
<gene>
    <name evidence="7" type="ORF">Tdes44962_MAKER05656</name>
</gene>
<evidence type="ECO:0000313" key="8">
    <source>
        <dbReference type="Proteomes" id="UP001138500"/>
    </source>
</evidence>
<dbReference type="GO" id="GO:0004185">
    <property type="term" value="F:serine-type carboxypeptidase activity"/>
    <property type="evidence" value="ECO:0007669"/>
    <property type="project" value="UniProtKB-UniRule"/>
</dbReference>